<keyword evidence="3" id="KW-1185">Reference proteome</keyword>
<proteinExistence type="predicted"/>
<gene>
    <name evidence="2" type="ORF">PXEA_LOCUS31067</name>
</gene>
<dbReference type="AlphaFoldDB" id="A0A448XIS1"/>
<protein>
    <submittedName>
        <fullName evidence="2">Uncharacterized protein</fullName>
    </submittedName>
</protein>
<sequence length="369" mass="40289">MLRLDCVREEGVRLAWHQVVHVEAQGSLHAHDERGLGEVLAHLRSDRRVLGRRVCASVGRLQQHTHPLQHQLAHMRRCQRRSSLPQVDGLASDAEHRPELAGRARGQLVPARLEHQSRREEAAARQCQPRQVQQIARQHGRRVEQTMEAAGGEGVGSSPDRRVQLARKVVSVNLRRKVWHQVSSTGRTPASSHCLHPATQSPVGCSNASPCLRACVSADPSGTVAVTFASPLRRGWLLPWPRKGRPCQRPTSTTRTEQARSVGRSDSRAPLTRHAMTATGSGPIGSGTNCPSKAGPPSQTSPDLAPDLLSLGQQLFQPVAPGTEADKSRQVLMAQEGRQTGKRKPPIDKATDTVSLAMRSAHNWPKSVN</sequence>
<feature type="compositionally biased region" description="Basic and acidic residues" evidence="1">
    <location>
        <begin position="93"/>
        <end position="102"/>
    </location>
</feature>
<reference evidence="2" key="1">
    <citation type="submission" date="2018-11" db="EMBL/GenBank/DDBJ databases">
        <authorList>
            <consortium name="Pathogen Informatics"/>
        </authorList>
    </citation>
    <scope>NUCLEOTIDE SEQUENCE</scope>
</reference>
<feature type="region of interest" description="Disordered" evidence="1">
    <location>
        <begin position="80"/>
        <end position="107"/>
    </location>
</feature>
<evidence type="ECO:0000256" key="1">
    <source>
        <dbReference type="SAM" id="MobiDB-lite"/>
    </source>
</evidence>
<dbReference type="EMBL" id="CAAALY010255537">
    <property type="protein sequence ID" value="VEL37627.1"/>
    <property type="molecule type" value="Genomic_DNA"/>
</dbReference>
<evidence type="ECO:0000313" key="3">
    <source>
        <dbReference type="Proteomes" id="UP000784294"/>
    </source>
</evidence>
<feature type="compositionally biased region" description="Polar residues" evidence="1">
    <location>
        <begin position="286"/>
        <end position="302"/>
    </location>
</feature>
<organism evidence="2 3">
    <name type="scientific">Protopolystoma xenopodis</name>
    <dbReference type="NCBI Taxonomy" id="117903"/>
    <lineage>
        <taxon>Eukaryota</taxon>
        <taxon>Metazoa</taxon>
        <taxon>Spiralia</taxon>
        <taxon>Lophotrochozoa</taxon>
        <taxon>Platyhelminthes</taxon>
        <taxon>Monogenea</taxon>
        <taxon>Polyopisthocotylea</taxon>
        <taxon>Polystomatidea</taxon>
        <taxon>Polystomatidae</taxon>
        <taxon>Protopolystoma</taxon>
    </lineage>
</organism>
<dbReference type="Proteomes" id="UP000784294">
    <property type="component" value="Unassembled WGS sequence"/>
</dbReference>
<feature type="region of interest" description="Disordered" evidence="1">
    <location>
        <begin position="239"/>
        <end position="306"/>
    </location>
</feature>
<name>A0A448XIS1_9PLAT</name>
<feature type="region of interest" description="Disordered" evidence="1">
    <location>
        <begin position="322"/>
        <end position="369"/>
    </location>
</feature>
<accession>A0A448XIS1</accession>
<evidence type="ECO:0000313" key="2">
    <source>
        <dbReference type="EMBL" id="VEL37627.1"/>
    </source>
</evidence>
<comment type="caution">
    <text evidence="2">The sequence shown here is derived from an EMBL/GenBank/DDBJ whole genome shotgun (WGS) entry which is preliminary data.</text>
</comment>